<keyword evidence="2" id="KW-1185">Reference proteome</keyword>
<gene>
    <name evidence="1" type="ORF">WJX73_003307</name>
</gene>
<sequence>MLQAHWKVSVLWQRQPNTSSRETSGKTFRRCCAMTFLLAEAAKHKWRDSYCTAPAVSRRSVKGTAGHGSYLCPFIALSQALQQPHFSRPSLSR</sequence>
<comment type="caution">
    <text evidence="1">The sequence shown here is derived from an EMBL/GenBank/DDBJ whole genome shotgun (WGS) entry which is preliminary data.</text>
</comment>
<evidence type="ECO:0000313" key="1">
    <source>
        <dbReference type="EMBL" id="KAK9785674.1"/>
    </source>
</evidence>
<dbReference type="AlphaFoldDB" id="A0AAW1NMV1"/>
<organism evidence="1 2">
    <name type="scientific">Symbiochloris irregularis</name>
    <dbReference type="NCBI Taxonomy" id="706552"/>
    <lineage>
        <taxon>Eukaryota</taxon>
        <taxon>Viridiplantae</taxon>
        <taxon>Chlorophyta</taxon>
        <taxon>core chlorophytes</taxon>
        <taxon>Trebouxiophyceae</taxon>
        <taxon>Trebouxiales</taxon>
        <taxon>Trebouxiaceae</taxon>
        <taxon>Symbiochloris</taxon>
    </lineage>
</organism>
<name>A0AAW1NMV1_9CHLO</name>
<proteinExistence type="predicted"/>
<reference evidence="1 2" key="1">
    <citation type="journal article" date="2024" name="Nat. Commun.">
        <title>Phylogenomics reveals the evolutionary origins of lichenization in chlorophyte algae.</title>
        <authorList>
            <person name="Puginier C."/>
            <person name="Libourel C."/>
            <person name="Otte J."/>
            <person name="Skaloud P."/>
            <person name="Haon M."/>
            <person name="Grisel S."/>
            <person name="Petersen M."/>
            <person name="Berrin J.G."/>
            <person name="Delaux P.M."/>
            <person name="Dal Grande F."/>
            <person name="Keller J."/>
        </authorList>
    </citation>
    <scope>NUCLEOTIDE SEQUENCE [LARGE SCALE GENOMIC DNA]</scope>
    <source>
        <strain evidence="1 2">SAG 2036</strain>
    </source>
</reference>
<dbReference type="EMBL" id="JALJOQ010000296">
    <property type="protein sequence ID" value="KAK9785674.1"/>
    <property type="molecule type" value="Genomic_DNA"/>
</dbReference>
<accession>A0AAW1NMV1</accession>
<evidence type="ECO:0000313" key="2">
    <source>
        <dbReference type="Proteomes" id="UP001465755"/>
    </source>
</evidence>
<dbReference type="Proteomes" id="UP001465755">
    <property type="component" value="Unassembled WGS sequence"/>
</dbReference>
<protein>
    <submittedName>
        <fullName evidence="1">Uncharacterized protein</fullName>
    </submittedName>
</protein>